<dbReference type="Proteomes" id="UP000811255">
    <property type="component" value="Unassembled WGS sequence"/>
</dbReference>
<proteinExistence type="predicted"/>
<dbReference type="GO" id="GO:0016740">
    <property type="term" value="F:transferase activity"/>
    <property type="evidence" value="ECO:0007669"/>
    <property type="project" value="UniProtKB-KW"/>
</dbReference>
<evidence type="ECO:0000313" key="4">
    <source>
        <dbReference type="Proteomes" id="UP000811255"/>
    </source>
</evidence>
<gene>
    <name evidence="3" type="ORF">KK137_00575</name>
</gene>
<keyword evidence="4" id="KW-1185">Reference proteome</keyword>
<comment type="caution">
    <text evidence="3">The sequence shown here is derived from an EMBL/GenBank/DDBJ whole genome shotgun (WGS) entry which is preliminary data.</text>
</comment>
<dbReference type="RefSeq" id="WP_214533930.1">
    <property type="nucleotide sequence ID" value="NZ_JAHFVK010000001.1"/>
</dbReference>
<evidence type="ECO:0000256" key="1">
    <source>
        <dbReference type="SAM" id="MobiDB-lite"/>
    </source>
</evidence>
<dbReference type="EMBL" id="JAHFVK010000001">
    <property type="protein sequence ID" value="MBT2132814.1"/>
    <property type="molecule type" value="Genomic_DNA"/>
</dbReference>
<dbReference type="Pfam" id="PF04230">
    <property type="entry name" value="PS_pyruv_trans"/>
    <property type="match status" value="1"/>
</dbReference>
<evidence type="ECO:0000313" key="3">
    <source>
        <dbReference type="EMBL" id="MBT2132814.1"/>
    </source>
</evidence>
<feature type="domain" description="Polysaccharide pyruvyl transferase" evidence="2">
    <location>
        <begin position="69"/>
        <end position="327"/>
    </location>
</feature>
<dbReference type="InterPro" id="IPR007345">
    <property type="entry name" value="Polysacch_pyruvyl_Trfase"/>
</dbReference>
<feature type="region of interest" description="Disordered" evidence="1">
    <location>
        <begin position="1"/>
        <end position="28"/>
    </location>
</feature>
<protein>
    <submittedName>
        <fullName evidence="3">Polysaccharide pyruvyl transferase family protein</fullName>
    </submittedName>
</protein>
<keyword evidence="3" id="KW-0808">Transferase</keyword>
<organism evidence="3 4">
    <name type="scientific">Croceibacterium selenioxidans</name>
    <dbReference type="NCBI Taxonomy" id="2838833"/>
    <lineage>
        <taxon>Bacteria</taxon>
        <taxon>Pseudomonadati</taxon>
        <taxon>Pseudomonadota</taxon>
        <taxon>Alphaproteobacteria</taxon>
        <taxon>Sphingomonadales</taxon>
        <taxon>Erythrobacteraceae</taxon>
        <taxon>Croceibacterium</taxon>
    </lineage>
</organism>
<reference evidence="3 4" key="1">
    <citation type="submission" date="2021-05" db="EMBL/GenBank/DDBJ databases">
        <title>Croceibacterium sp. LX-88 genome sequence.</title>
        <authorList>
            <person name="Luo X."/>
        </authorList>
    </citation>
    <scope>NUCLEOTIDE SEQUENCE [LARGE SCALE GENOMIC DNA]</scope>
    <source>
        <strain evidence="3 4">LX-88</strain>
    </source>
</reference>
<accession>A0ABS5VZJ8</accession>
<sequence>MPSLRNSSAMIIGDLPDPRRSRNGGDAGATLRSSAVLVHEQRLLLRDAMAKVLSPGQAYALVDFPNFSNVGDSAIWLGARALLEDLAGRPPAYVATIKGFNEAALTAAVGSGPILINGGGNFGDLWPAHQDLREELLRRFPGRPIIQLPQSIKFHDLGRAQRFAELGRQHGNFTLMVRDEASREFAREALGIEAPLVPDCAVYLGPQQRRATPDVATVLLLRTDEERAGVERGAFGSLENSRLVDWIEEPANLFKNAKRRARVEALMRGQFSRSARRLTLFDRLARQRLERGLAMLSEGEAVITDRLHGHILSLLLDMPHVALDNSYGKVSGYIGAWNRNYEHLRLATSVETALAGRGELAR</sequence>
<name>A0ABS5VZJ8_9SPHN</name>
<evidence type="ECO:0000259" key="2">
    <source>
        <dbReference type="Pfam" id="PF04230"/>
    </source>
</evidence>